<gene>
    <name evidence="8" type="ORF">EYF70_10765</name>
    <name evidence="7" type="ORF">GCM10007387_19230</name>
</gene>
<dbReference type="OrthoDB" id="9812084at2"/>
<evidence type="ECO:0000256" key="5">
    <source>
        <dbReference type="ARBA" id="ARBA00023136"/>
    </source>
</evidence>
<evidence type="ECO:0000313" key="9">
    <source>
        <dbReference type="Proteomes" id="UP000292307"/>
    </source>
</evidence>
<dbReference type="InterPro" id="IPR001123">
    <property type="entry name" value="LeuE-type"/>
</dbReference>
<evidence type="ECO:0000313" key="8">
    <source>
        <dbReference type="EMBL" id="QBI01267.1"/>
    </source>
</evidence>
<feature type="transmembrane region" description="Helical" evidence="6">
    <location>
        <begin position="143"/>
        <end position="164"/>
    </location>
</feature>
<evidence type="ECO:0000256" key="4">
    <source>
        <dbReference type="ARBA" id="ARBA00022989"/>
    </source>
</evidence>
<dbReference type="Proteomes" id="UP000292307">
    <property type="component" value="Chromosome"/>
</dbReference>
<reference evidence="8 9" key="2">
    <citation type="submission" date="2019-02" db="EMBL/GenBank/DDBJ databases">
        <title>Draft Genome Sequences of Six Type Strains of the Genus Massilia.</title>
        <authorList>
            <person name="Miess H."/>
            <person name="Frediansyhah A."/>
            <person name="Gross H."/>
        </authorList>
    </citation>
    <scope>NUCLEOTIDE SEQUENCE [LARGE SCALE GENOMIC DNA]</scope>
    <source>
        <strain evidence="8 9">DSM 17472</strain>
    </source>
</reference>
<keyword evidence="4 6" id="KW-1133">Transmembrane helix</keyword>
<dbReference type="PANTHER" id="PTHR30086">
    <property type="entry name" value="ARGININE EXPORTER PROTEIN ARGO"/>
    <property type="match status" value="1"/>
</dbReference>
<dbReference type="GO" id="GO:0015171">
    <property type="term" value="F:amino acid transmembrane transporter activity"/>
    <property type="evidence" value="ECO:0007669"/>
    <property type="project" value="TreeGrafter"/>
</dbReference>
<evidence type="ECO:0000313" key="7">
    <source>
        <dbReference type="EMBL" id="GGY37038.1"/>
    </source>
</evidence>
<proteinExistence type="predicted"/>
<sequence>MTLYLSMAAFALASSITPGPVNIVALGAGARHGLLASMRHVSGATIGFTVLLLLVGLGLYEMLERWPQLMVAIRWAGIAFLFWLAWQLAADNGELSFHATARGPSLLTGAAMQWLNPKAWLAAVSGMGAYAVDGDGPLVWQFAAIYFVVCWLSIFCWAWAGTALRGWLANAARVRLFNRSMAALLAASAAWLLAN</sequence>
<evidence type="ECO:0000313" key="10">
    <source>
        <dbReference type="Proteomes" id="UP000628442"/>
    </source>
</evidence>
<feature type="transmembrane region" description="Helical" evidence="6">
    <location>
        <begin position="72"/>
        <end position="89"/>
    </location>
</feature>
<dbReference type="GO" id="GO:0005886">
    <property type="term" value="C:plasma membrane"/>
    <property type="evidence" value="ECO:0007669"/>
    <property type="project" value="UniProtKB-SubCell"/>
</dbReference>
<protein>
    <submittedName>
        <fullName evidence="8">LysE family translocator</fullName>
    </submittedName>
    <submittedName>
        <fullName evidence="7">Lysine transporter LysE</fullName>
    </submittedName>
</protein>
<reference evidence="7" key="3">
    <citation type="submission" date="2022-12" db="EMBL/GenBank/DDBJ databases">
        <authorList>
            <person name="Sun Q."/>
            <person name="Kim S."/>
        </authorList>
    </citation>
    <scope>NUCLEOTIDE SEQUENCE</scope>
    <source>
        <strain evidence="7">KCTC 12343</strain>
    </source>
</reference>
<evidence type="ECO:0000256" key="6">
    <source>
        <dbReference type="SAM" id="Phobius"/>
    </source>
</evidence>
<keyword evidence="5 6" id="KW-0472">Membrane</keyword>
<dbReference type="EMBL" id="BMWV01000003">
    <property type="protein sequence ID" value="GGY37038.1"/>
    <property type="molecule type" value="Genomic_DNA"/>
</dbReference>
<feature type="transmembrane region" description="Helical" evidence="6">
    <location>
        <begin position="41"/>
        <end position="60"/>
    </location>
</feature>
<evidence type="ECO:0000256" key="1">
    <source>
        <dbReference type="ARBA" id="ARBA00004651"/>
    </source>
</evidence>
<comment type="subcellular location">
    <subcellularLocation>
        <location evidence="1">Cell membrane</location>
        <topology evidence="1">Multi-pass membrane protein</topology>
    </subcellularLocation>
</comment>
<dbReference type="Proteomes" id="UP000628442">
    <property type="component" value="Unassembled WGS sequence"/>
</dbReference>
<reference evidence="7" key="1">
    <citation type="journal article" date="2014" name="Int. J. Syst. Evol. Microbiol.">
        <title>Complete genome sequence of Corynebacterium casei LMG S-19264T (=DSM 44701T), isolated from a smear-ripened cheese.</title>
        <authorList>
            <consortium name="US DOE Joint Genome Institute (JGI-PGF)"/>
            <person name="Walter F."/>
            <person name="Albersmeier A."/>
            <person name="Kalinowski J."/>
            <person name="Ruckert C."/>
        </authorList>
    </citation>
    <scope>NUCLEOTIDE SEQUENCE</scope>
    <source>
        <strain evidence="7">KCTC 12343</strain>
    </source>
</reference>
<keyword evidence="2" id="KW-1003">Cell membrane</keyword>
<accession>A0A411WXG2</accession>
<keyword evidence="3 6" id="KW-0812">Transmembrane</keyword>
<dbReference type="AlphaFoldDB" id="A0A411WXG2"/>
<dbReference type="RefSeq" id="WP_131145389.1">
    <property type="nucleotide sequence ID" value="NZ_BMWV01000003.1"/>
</dbReference>
<evidence type="ECO:0000256" key="2">
    <source>
        <dbReference type="ARBA" id="ARBA00022475"/>
    </source>
</evidence>
<organism evidence="7 10">
    <name type="scientific">Pseudoduganella albidiflava</name>
    <dbReference type="NCBI Taxonomy" id="321983"/>
    <lineage>
        <taxon>Bacteria</taxon>
        <taxon>Pseudomonadati</taxon>
        <taxon>Pseudomonadota</taxon>
        <taxon>Betaproteobacteria</taxon>
        <taxon>Burkholderiales</taxon>
        <taxon>Oxalobacteraceae</taxon>
        <taxon>Telluria group</taxon>
        <taxon>Pseudoduganella</taxon>
    </lineage>
</organism>
<dbReference type="Pfam" id="PF01810">
    <property type="entry name" value="LysE"/>
    <property type="match status" value="1"/>
</dbReference>
<dbReference type="EMBL" id="CP036401">
    <property type="protein sequence ID" value="QBI01267.1"/>
    <property type="molecule type" value="Genomic_DNA"/>
</dbReference>
<dbReference type="GO" id="GO:0033228">
    <property type="term" value="P:cysteine export across plasma membrane"/>
    <property type="evidence" value="ECO:0007669"/>
    <property type="project" value="TreeGrafter"/>
</dbReference>
<feature type="transmembrane region" description="Helical" evidence="6">
    <location>
        <begin position="176"/>
        <end position="194"/>
    </location>
</feature>
<name>A0A411WXG2_9BURK</name>
<evidence type="ECO:0000256" key="3">
    <source>
        <dbReference type="ARBA" id="ARBA00022692"/>
    </source>
</evidence>
<dbReference type="PANTHER" id="PTHR30086:SF20">
    <property type="entry name" value="ARGININE EXPORTER PROTEIN ARGO-RELATED"/>
    <property type="match status" value="1"/>
</dbReference>
<keyword evidence="9" id="KW-1185">Reference proteome</keyword>